<name>A0A395SH29_FUSSP</name>
<comment type="caution">
    <text evidence="2">The sequence shown here is derived from an EMBL/GenBank/DDBJ whole genome shotgun (WGS) entry which is preliminary data.</text>
</comment>
<evidence type="ECO:0000256" key="1">
    <source>
        <dbReference type="SAM" id="MobiDB-lite"/>
    </source>
</evidence>
<organism evidence="2 3">
    <name type="scientific">Fusarium sporotrichioides</name>
    <dbReference type="NCBI Taxonomy" id="5514"/>
    <lineage>
        <taxon>Eukaryota</taxon>
        <taxon>Fungi</taxon>
        <taxon>Dikarya</taxon>
        <taxon>Ascomycota</taxon>
        <taxon>Pezizomycotina</taxon>
        <taxon>Sordariomycetes</taxon>
        <taxon>Hypocreomycetidae</taxon>
        <taxon>Hypocreales</taxon>
        <taxon>Nectriaceae</taxon>
        <taxon>Fusarium</taxon>
    </lineage>
</organism>
<sequence>MTPKRQTKGKSRAVANELPSTSDAAEVETSKVLAKWYHSFQSVKRSIRDEIIRTLQFLLSQLASWQRSRKSSVTQKASLNFLFKSTMGANTELAPYLAFKGVLEMNSHINIIALVAYEAFVFSDKNDGATNATMVWQTDEQAVGQDLAFQKFIQPLNENLESLLENPNGIYNRMLRLLTWKKLL</sequence>
<feature type="compositionally biased region" description="Basic residues" evidence="1">
    <location>
        <begin position="1"/>
        <end position="11"/>
    </location>
</feature>
<protein>
    <submittedName>
        <fullName evidence="2">Uncharacterized protein</fullName>
    </submittedName>
</protein>
<dbReference type="Proteomes" id="UP000266152">
    <property type="component" value="Unassembled WGS sequence"/>
</dbReference>
<feature type="region of interest" description="Disordered" evidence="1">
    <location>
        <begin position="1"/>
        <end position="20"/>
    </location>
</feature>
<evidence type="ECO:0000313" key="2">
    <source>
        <dbReference type="EMBL" id="RGP71743.1"/>
    </source>
</evidence>
<keyword evidence="3" id="KW-1185">Reference proteome</keyword>
<proteinExistence type="predicted"/>
<gene>
    <name evidence="2" type="ORF">FSPOR_3109</name>
</gene>
<reference evidence="2 3" key="1">
    <citation type="journal article" date="2018" name="PLoS Pathog.">
        <title>Evolution of structural diversity of trichothecenes, a family of toxins produced by plant pathogenic and entomopathogenic fungi.</title>
        <authorList>
            <person name="Proctor R.H."/>
            <person name="McCormick S.P."/>
            <person name="Kim H.S."/>
            <person name="Cardoza R.E."/>
            <person name="Stanley A.M."/>
            <person name="Lindo L."/>
            <person name="Kelly A."/>
            <person name="Brown D.W."/>
            <person name="Lee T."/>
            <person name="Vaughan M.M."/>
            <person name="Alexander N.J."/>
            <person name="Busman M."/>
            <person name="Gutierrez S."/>
        </authorList>
    </citation>
    <scope>NUCLEOTIDE SEQUENCE [LARGE SCALE GENOMIC DNA]</scope>
    <source>
        <strain evidence="2 3">NRRL 3299</strain>
    </source>
</reference>
<dbReference type="AlphaFoldDB" id="A0A395SH29"/>
<accession>A0A395SH29</accession>
<dbReference type="EMBL" id="PXOF01000039">
    <property type="protein sequence ID" value="RGP71743.1"/>
    <property type="molecule type" value="Genomic_DNA"/>
</dbReference>
<evidence type="ECO:0000313" key="3">
    <source>
        <dbReference type="Proteomes" id="UP000266152"/>
    </source>
</evidence>